<evidence type="ECO:0000313" key="1">
    <source>
        <dbReference type="EMBL" id="QQP10597.1"/>
    </source>
</evidence>
<dbReference type="InterPro" id="IPR029052">
    <property type="entry name" value="Metallo-depent_PP-like"/>
</dbReference>
<accession>A0ABX7AMA1</accession>
<evidence type="ECO:0008006" key="3">
    <source>
        <dbReference type="Google" id="ProtNLM"/>
    </source>
</evidence>
<keyword evidence="2" id="KW-1185">Reference proteome</keyword>
<protein>
    <recommendedName>
        <fullName evidence="3">Calcineurin-like phosphoesterase domain-containing protein</fullName>
    </recommendedName>
</protein>
<dbReference type="SUPFAM" id="SSF56300">
    <property type="entry name" value="Metallo-dependent phosphatases"/>
    <property type="match status" value="1"/>
</dbReference>
<gene>
    <name evidence="1" type="ORF">FJQ98_15140</name>
</gene>
<name>A0ABX7AMA1_9BACI</name>
<organism evidence="1 2">
    <name type="scientific">Lysinibacillus agricola</name>
    <dbReference type="NCBI Taxonomy" id="2590012"/>
    <lineage>
        <taxon>Bacteria</taxon>
        <taxon>Bacillati</taxon>
        <taxon>Bacillota</taxon>
        <taxon>Bacilli</taxon>
        <taxon>Bacillales</taxon>
        <taxon>Bacillaceae</taxon>
        <taxon>Lysinibacillus</taxon>
    </lineage>
</organism>
<evidence type="ECO:0000313" key="2">
    <source>
        <dbReference type="Proteomes" id="UP000596049"/>
    </source>
</evidence>
<dbReference type="Gene3D" id="3.60.21.10">
    <property type="match status" value="1"/>
</dbReference>
<dbReference type="Proteomes" id="UP000596049">
    <property type="component" value="Chromosome"/>
</dbReference>
<sequence length="58" mass="6503">MKQQVNILHISDIHFGMETDKDARGLASRENALNQLLKTLEDLNSSYAMHTGSFLLGE</sequence>
<proteinExistence type="predicted"/>
<dbReference type="EMBL" id="CP067341">
    <property type="protein sequence ID" value="QQP10597.1"/>
    <property type="molecule type" value="Genomic_DNA"/>
</dbReference>
<reference evidence="1 2" key="1">
    <citation type="submission" date="2020-01" db="EMBL/GenBank/DDBJ databases">
        <authorList>
            <person name="Liu G."/>
            <person name="Liu B."/>
        </authorList>
    </citation>
    <scope>NUCLEOTIDE SEQUENCE [LARGE SCALE GENOMIC DNA]</scope>
    <source>
        <strain evidence="1 2">FJAT-51161</strain>
    </source>
</reference>
<dbReference type="RefSeq" id="WP_158003110.1">
    <property type="nucleotide sequence ID" value="NZ_CP067341.1"/>
</dbReference>